<keyword evidence="1" id="KW-0812">Transmembrane</keyword>
<reference evidence="3 4" key="1">
    <citation type="journal article" date="2019" name="Int. J. Syst. Evol. Microbiol.">
        <title>The Global Catalogue of Microorganisms (GCM) 10K type strain sequencing project: providing services to taxonomists for standard genome sequencing and annotation.</title>
        <authorList>
            <consortium name="The Broad Institute Genomics Platform"/>
            <consortium name="The Broad Institute Genome Sequencing Center for Infectious Disease"/>
            <person name="Wu L."/>
            <person name="Ma J."/>
        </authorList>
    </citation>
    <scope>NUCLEOTIDE SEQUENCE [LARGE SCALE GENOMIC DNA]</scope>
    <source>
        <strain evidence="3 4">JCM 14718</strain>
    </source>
</reference>
<accession>A0ABN2HRS3</accession>
<sequence>MFSALRGLTLRGRSFLAAGIASAVCALILGENDLLRVAVLLILLPILSSLAVARTRYLMSCRRTLSPDRVPAGKPVKVTLTVENTSRLPTGVLLLEEQLPYALGSRPRFVLDRLWSRQSARVSYQARADVRGHYQLGPLQVRVTDPFGLCALNKSFTGTERLSVIPAAKPLPAVQLTGQRQGTGDNRGRTAAVHGEDDAATREYRIGDDLRKVHWKSTARVGALMVRREEQPWHSRASLLLDTRAIGHRGDGPGSSFEWSVSAVASMAVHLYGRGYTLKTVTDIGTEVETSRHSTDGPLMDLLAGARLSHQRHFTDGVTRLRKHGGDGVLIAVLGLLDDEAAAELANLSQGGRPCAALLLDTTTWTRQAGETEMVATREAYDLSVQLLRGAGWKVVEAGHGDPLEKLWRQVTTWSGRGGSTLELPTASGIEGPR</sequence>
<dbReference type="Proteomes" id="UP001500618">
    <property type="component" value="Unassembled WGS sequence"/>
</dbReference>
<keyword evidence="1" id="KW-0472">Membrane</keyword>
<dbReference type="InterPro" id="IPR002881">
    <property type="entry name" value="DUF58"/>
</dbReference>
<keyword evidence="4" id="KW-1185">Reference proteome</keyword>
<organism evidence="3 4">
    <name type="scientific">Fodinicola feengrottensis</name>
    <dbReference type="NCBI Taxonomy" id="435914"/>
    <lineage>
        <taxon>Bacteria</taxon>
        <taxon>Bacillati</taxon>
        <taxon>Actinomycetota</taxon>
        <taxon>Actinomycetes</taxon>
        <taxon>Mycobacteriales</taxon>
        <taxon>Fodinicola</taxon>
    </lineage>
</organism>
<proteinExistence type="predicted"/>
<feature type="domain" description="DUF58" evidence="2">
    <location>
        <begin position="201"/>
        <end position="269"/>
    </location>
</feature>
<evidence type="ECO:0000259" key="2">
    <source>
        <dbReference type="Pfam" id="PF01882"/>
    </source>
</evidence>
<feature type="transmembrane region" description="Helical" evidence="1">
    <location>
        <begin position="35"/>
        <end position="53"/>
    </location>
</feature>
<dbReference type="RefSeq" id="WP_163569184.1">
    <property type="nucleotide sequence ID" value="NZ_BAAANY010000019.1"/>
</dbReference>
<evidence type="ECO:0000313" key="3">
    <source>
        <dbReference type="EMBL" id="GAA1692403.1"/>
    </source>
</evidence>
<dbReference type="PANTHER" id="PTHR34351">
    <property type="entry name" value="SLR1927 PROTEIN-RELATED"/>
    <property type="match status" value="1"/>
</dbReference>
<evidence type="ECO:0000313" key="4">
    <source>
        <dbReference type="Proteomes" id="UP001500618"/>
    </source>
</evidence>
<dbReference type="Pfam" id="PF01882">
    <property type="entry name" value="DUF58"/>
    <property type="match status" value="1"/>
</dbReference>
<evidence type="ECO:0000256" key="1">
    <source>
        <dbReference type="SAM" id="Phobius"/>
    </source>
</evidence>
<keyword evidence="1" id="KW-1133">Transmembrane helix</keyword>
<feature type="transmembrane region" description="Helical" evidence="1">
    <location>
        <begin position="12"/>
        <end position="29"/>
    </location>
</feature>
<name>A0ABN2HRS3_9ACTN</name>
<protein>
    <submittedName>
        <fullName evidence="3">DUF58 domain-containing protein</fullName>
    </submittedName>
</protein>
<dbReference type="PANTHER" id="PTHR34351:SF1">
    <property type="entry name" value="SLR1927 PROTEIN"/>
    <property type="match status" value="1"/>
</dbReference>
<gene>
    <name evidence="3" type="ORF">GCM10009765_47170</name>
</gene>
<dbReference type="EMBL" id="BAAANY010000019">
    <property type="protein sequence ID" value="GAA1692403.1"/>
    <property type="molecule type" value="Genomic_DNA"/>
</dbReference>
<comment type="caution">
    <text evidence="3">The sequence shown here is derived from an EMBL/GenBank/DDBJ whole genome shotgun (WGS) entry which is preliminary data.</text>
</comment>